<keyword evidence="1" id="KW-0812">Transmembrane</keyword>
<feature type="transmembrane region" description="Helical" evidence="1">
    <location>
        <begin position="67"/>
        <end position="84"/>
    </location>
</feature>
<evidence type="ECO:0000313" key="3">
    <source>
        <dbReference type="Proteomes" id="UP000267469"/>
    </source>
</evidence>
<keyword evidence="3" id="KW-1185">Reference proteome</keyword>
<feature type="transmembrane region" description="Helical" evidence="1">
    <location>
        <begin position="6"/>
        <end position="25"/>
    </location>
</feature>
<evidence type="ECO:0000313" key="2">
    <source>
        <dbReference type="EMBL" id="RNL88455.1"/>
    </source>
</evidence>
<proteinExistence type="predicted"/>
<keyword evidence="1" id="KW-0472">Membrane</keyword>
<gene>
    <name evidence="2" type="ORF">ED312_08350</name>
</gene>
<evidence type="ECO:0000256" key="1">
    <source>
        <dbReference type="SAM" id="Phobius"/>
    </source>
</evidence>
<dbReference type="Proteomes" id="UP000267469">
    <property type="component" value="Unassembled WGS sequence"/>
</dbReference>
<reference evidence="2 3" key="1">
    <citation type="submission" date="2018-10" db="EMBL/GenBank/DDBJ databases">
        <title>Sinomicrobium pectinilyticum sp. nov., a pectinase-producing bacterium isolated from alkaline and saline soil, and emended description of the genus Sinomicrobium.</title>
        <authorList>
            <person name="Cheng B."/>
            <person name="Li C."/>
            <person name="Lai Q."/>
            <person name="Du M."/>
            <person name="Shao Z."/>
            <person name="Xu P."/>
            <person name="Yang C."/>
        </authorList>
    </citation>
    <scope>NUCLEOTIDE SEQUENCE [LARGE SCALE GENOMIC DNA]</scope>
    <source>
        <strain evidence="2 3">5DNS001</strain>
    </source>
</reference>
<sequence>MDINFIIFLSIKLGIAIFLTFLTLVMAKKHNKTANKWLTAFVSGILLLSLSDLIRQSETSLPGIKKMISVDLIIFMLPPALVYGHH</sequence>
<comment type="caution">
    <text evidence="2">The sequence shown here is derived from an EMBL/GenBank/DDBJ whole genome shotgun (WGS) entry which is preliminary data.</text>
</comment>
<accession>A0A3N0EKP2</accession>
<feature type="transmembrane region" description="Helical" evidence="1">
    <location>
        <begin position="37"/>
        <end position="55"/>
    </location>
</feature>
<name>A0A3N0EKP2_SINP1</name>
<organism evidence="2 3">
    <name type="scientific">Sinomicrobium pectinilyticum</name>
    <dbReference type="NCBI Taxonomy" id="1084421"/>
    <lineage>
        <taxon>Bacteria</taxon>
        <taxon>Pseudomonadati</taxon>
        <taxon>Bacteroidota</taxon>
        <taxon>Flavobacteriia</taxon>
        <taxon>Flavobacteriales</taxon>
        <taxon>Flavobacteriaceae</taxon>
        <taxon>Sinomicrobium</taxon>
    </lineage>
</organism>
<dbReference type="EMBL" id="RJTM01000059">
    <property type="protein sequence ID" value="RNL88455.1"/>
    <property type="molecule type" value="Genomic_DNA"/>
</dbReference>
<keyword evidence="1" id="KW-1133">Transmembrane helix</keyword>
<protein>
    <submittedName>
        <fullName evidence="2">Uncharacterized protein</fullName>
    </submittedName>
</protein>
<dbReference type="AlphaFoldDB" id="A0A3N0EKP2"/>